<protein>
    <submittedName>
        <fullName evidence="1">Uncharacterized protein</fullName>
    </submittedName>
</protein>
<organism evidence="1 2">
    <name type="scientific">Cyprinus carpio</name>
    <name type="common">Common carp</name>
    <dbReference type="NCBI Taxonomy" id="7962"/>
    <lineage>
        <taxon>Eukaryota</taxon>
        <taxon>Metazoa</taxon>
        <taxon>Chordata</taxon>
        <taxon>Craniata</taxon>
        <taxon>Vertebrata</taxon>
        <taxon>Euteleostomi</taxon>
        <taxon>Actinopterygii</taxon>
        <taxon>Neopterygii</taxon>
        <taxon>Teleostei</taxon>
        <taxon>Ostariophysi</taxon>
        <taxon>Cypriniformes</taxon>
        <taxon>Cyprinidae</taxon>
        <taxon>Cyprininae</taxon>
        <taxon>Cyprinus</taxon>
    </lineage>
</organism>
<dbReference type="AlphaFoldDB" id="A0A8C2JIQ1"/>
<dbReference type="Ensembl" id="ENSCCRT00020104139.1">
    <property type="protein sequence ID" value="ENSCCRP00020095254.1"/>
    <property type="gene ID" value="ENSCCRG00020043771.1"/>
</dbReference>
<evidence type="ECO:0000313" key="2">
    <source>
        <dbReference type="Proteomes" id="UP000694701"/>
    </source>
</evidence>
<proteinExistence type="predicted"/>
<name>A0A8C2JIQ1_CYPCA</name>
<reference evidence="1" key="1">
    <citation type="submission" date="2025-08" db="UniProtKB">
        <authorList>
            <consortium name="Ensembl"/>
        </authorList>
    </citation>
    <scope>IDENTIFICATION</scope>
</reference>
<evidence type="ECO:0000313" key="1">
    <source>
        <dbReference type="Ensembl" id="ENSCCRP00020095254.1"/>
    </source>
</evidence>
<accession>A0A8C2JIQ1</accession>
<sequence length="83" mass="9201">FSLCFDEYAVQKKSIFLFLCLPDDSISAASTSDVQDRLSSLELRVQQQDDELMVMKAALADVLRRLAQSEDSAAAAKKQQSSK</sequence>
<dbReference type="CDD" id="cd21950">
    <property type="entry name" value="TD_EMAP4"/>
    <property type="match status" value="1"/>
</dbReference>
<dbReference type="Proteomes" id="UP000694701">
    <property type="component" value="Unplaced"/>
</dbReference>